<comment type="caution">
    <text evidence="1">The sequence shown here is derived from an EMBL/GenBank/DDBJ whole genome shotgun (WGS) entry which is preliminary data.</text>
</comment>
<gene>
    <name evidence="1" type="primary">NCL1_44931</name>
    <name evidence="1" type="ORF">TNCV_73031</name>
</gene>
<evidence type="ECO:0000313" key="1">
    <source>
        <dbReference type="EMBL" id="GFX89610.1"/>
    </source>
</evidence>
<keyword evidence="2" id="KW-1185">Reference proteome</keyword>
<organism evidence="1 2">
    <name type="scientific">Trichonephila clavipes</name>
    <name type="common">Golden silk orbweaver</name>
    <name type="synonym">Nephila clavipes</name>
    <dbReference type="NCBI Taxonomy" id="2585209"/>
    <lineage>
        <taxon>Eukaryota</taxon>
        <taxon>Metazoa</taxon>
        <taxon>Ecdysozoa</taxon>
        <taxon>Arthropoda</taxon>
        <taxon>Chelicerata</taxon>
        <taxon>Arachnida</taxon>
        <taxon>Araneae</taxon>
        <taxon>Araneomorphae</taxon>
        <taxon>Entelegynae</taxon>
        <taxon>Araneoidea</taxon>
        <taxon>Nephilidae</taxon>
        <taxon>Trichonephila</taxon>
    </lineage>
</organism>
<protein>
    <submittedName>
        <fullName evidence="1">Uncharacterized protein</fullName>
    </submittedName>
</protein>
<proteinExistence type="predicted"/>
<dbReference type="AlphaFoldDB" id="A0A8X6RFR9"/>
<accession>A0A8X6RFR9</accession>
<evidence type="ECO:0000313" key="2">
    <source>
        <dbReference type="Proteomes" id="UP000887159"/>
    </source>
</evidence>
<dbReference type="Proteomes" id="UP000887159">
    <property type="component" value="Unassembled WGS sequence"/>
</dbReference>
<sequence length="86" mass="9807">MLHYALQDALSIGDKQYLDNARSAAFSQRSSSTHLIEDETSNDSEINNLIDYEDGQEEANSLRMNKIYAGIQLSNRLEKHFLKIDT</sequence>
<name>A0A8X6RFR9_TRICX</name>
<reference evidence="1" key="1">
    <citation type="submission" date="2020-08" db="EMBL/GenBank/DDBJ databases">
        <title>Multicomponent nature underlies the extraordinary mechanical properties of spider dragline silk.</title>
        <authorList>
            <person name="Kono N."/>
            <person name="Nakamura H."/>
            <person name="Mori M."/>
            <person name="Yoshida Y."/>
            <person name="Ohtoshi R."/>
            <person name="Malay A.D."/>
            <person name="Moran D.A.P."/>
            <person name="Tomita M."/>
            <person name="Numata K."/>
            <person name="Arakawa K."/>
        </authorList>
    </citation>
    <scope>NUCLEOTIDE SEQUENCE</scope>
</reference>
<dbReference type="EMBL" id="BMAU01021073">
    <property type="protein sequence ID" value="GFX89610.1"/>
    <property type="molecule type" value="Genomic_DNA"/>
</dbReference>